<keyword evidence="2" id="KW-1185">Reference proteome</keyword>
<protein>
    <submittedName>
        <fullName evidence="1">Uncharacterized protein</fullName>
    </submittedName>
</protein>
<organism evidence="1 2">
    <name type="scientific">Boletus edulis BED1</name>
    <dbReference type="NCBI Taxonomy" id="1328754"/>
    <lineage>
        <taxon>Eukaryota</taxon>
        <taxon>Fungi</taxon>
        <taxon>Dikarya</taxon>
        <taxon>Basidiomycota</taxon>
        <taxon>Agaricomycotina</taxon>
        <taxon>Agaricomycetes</taxon>
        <taxon>Agaricomycetidae</taxon>
        <taxon>Boletales</taxon>
        <taxon>Boletineae</taxon>
        <taxon>Boletaceae</taxon>
        <taxon>Boletoideae</taxon>
        <taxon>Boletus</taxon>
    </lineage>
</organism>
<dbReference type="EMBL" id="WHUW01000003">
    <property type="protein sequence ID" value="KAF8449213.1"/>
    <property type="molecule type" value="Genomic_DNA"/>
</dbReference>
<proteinExistence type="predicted"/>
<reference evidence="1" key="2">
    <citation type="journal article" date="2020" name="Nat. Commun.">
        <title>Large-scale genome sequencing of mycorrhizal fungi provides insights into the early evolution of symbiotic traits.</title>
        <authorList>
            <person name="Miyauchi S."/>
            <person name="Kiss E."/>
            <person name="Kuo A."/>
            <person name="Drula E."/>
            <person name="Kohler A."/>
            <person name="Sanchez-Garcia M."/>
            <person name="Morin E."/>
            <person name="Andreopoulos B."/>
            <person name="Barry K.W."/>
            <person name="Bonito G."/>
            <person name="Buee M."/>
            <person name="Carver A."/>
            <person name="Chen C."/>
            <person name="Cichocki N."/>
            <person name="Clum A."/>
            <person name="Culley D."/>
            <person name="Crous P.W."/>
            <person name="Fauchery L."/>
            <person name="Girlanda M."/>
            <person name="Hayes R.D."/>
            <person name="Keri Z."/>
            <person name="LaButti K."/>
            <person name="Lipzen A."/>
            <person name="Lombard V."/>
            <person name="Magnuson J."/>
            <person name="Maillard F."/>
            <person name="Murat C."/>
            <person name="Nolan M."/>
            <person name="Ohm R.A."/>
            <person name="Pangilinan J."/>
            <person name="Pereira M.F."/>
            <person name="Perotto S."/>
            <person name="Peter M."/>
            <person name="Pfister S."/>
            <person name="Riley R."/>
            <person name="Sitrit Y."/>
            <person name="Stielow J.B."/>
            <person name="Szollosi G."/>
            <person name="Zifcakova L."/>
            <person name="Stursova M."/>
            <person name="Spatafora J.W."/>
            <person name="Tedersoo L."/>
            <person name="Vaario L.M."/>
            <person name="Yamada A."/>
            <person name="Yan M."/>
            <person name="Wang P."/>
            <person name="Xu J."/>
            <person name="Bruns T."/>
            <person name="Baldrian P."/>
            <person name="Vilgalys R."/>
            <person name="Dunand C."/>
            <person name="Henrissat B."/>
            <person name="Grigoriev I.V."/>
            <person name="Hibbett D."/>
            <person name="Nagy L.G."/>
            <person name="Martin F.M."/>
        </authorList>
    </citation>
    <scope>NUCLEOTIDE SEQUENCE</scope>
    <source>
        <strain evidence="1">BED1</strain>
    </source>
</reference>
<comment type="caution">
    <text evidence="1">The sequence shown here is derived from an EMBL/GenBank/DDBJ whole genome shotgun (WGS) entry which is preliminary data.</text>
</comment>
<reference evidence="1" key="1">
    <citation type="submission" date="2019-10" db="EMBL/GenBank/DDBJ databases">
        <authorList>
            <consortium name="DOE Joint Genome Institute"/>
            <person name="Kuo A."/>
            <person name="Miyauchi S."/>
            <person name="Kiss E."/>
            <person name="Drula E."/>
            <person name="Kohler A."/>
            <person name="Sanchez-Garcia M."/>
            <person name="Andreopoulos B."/>
            <person name="Barry K.W."/>
            <person name="Bonito G."/>
            <person name="Buee M."/>
            <person name="Carver A."/>
            <person name="Chen C."/>
            <person name="Cichocki N."/>
            <person name="Clum A."/>
            <person name="Culley D."/>
            <person name="Crous P.W."/>
            <person name="Fauchery L."/>
            <person name="Girlanda M."/>
            <person name="Hayes R."/>
            <person name="Keri Z."/>
            <person name="LaButti K."/>
            <person name="Lipzen A."/>
            <person name="Lombard V."/>
            <person name="Magnuson J."/>
            <person name="Maillard F."/>
            <person name="Morin E."/>
            <person name="Murat C."/>
            <person name="Nolan M."/>
            <person name="Ohm R."/>
            <person name="Pangilinan J."/>
            <person name="Pereira M."/>
            <person name="Perotto S."/>
            <person name="Peter M."/>
            <person name="Riley R."/>
            <person name="Sitrit Y."/>
            <person name="Stielow B."/>
            <person name="Szollosi G."/>
            <person name="Zifcakova L."/>
            <person name="Stursova M."/>
            <person name="Spatafora J.W."/>
            <person name="Tedersoo L."/>
            <person name="Vaario L.-M."/>
            <person name="Yamada A."/>
            <person name="Yan M."/>
            <person name="Wang P."/>
            <person name="Xu J."/>
            <person name="Bruns T."/>
            <person name="Baldrian P."/>
            <person name="Vilgalys R."/>
            <person name="Henrissat B."/>
            <person name="Grigoriev I.V."/>
            <person name="Hibbett D."/>
            <person name="Nagy L.G."/>
            <person name="Martin F.M."/>
        </authorList>
    </citation>
    <scope>NUCLEOTIDE SEQUENCE</scope>
    <source>
        <strain evidence="1">BED1</strain>
    </source>
</reference>
<sequence>MIFTDTHIGPVHIPFHPMDVDVDTVTAQSNFPAPDVPSERSDHSATSQFVATPLCAQTSVSTVPAMPNADTPPSFPIPKFKSSTLSISTTRENLAQYGVTLATRGTPFAGANRGAQRPILSESVSRVRPGTPFRNSYLALTPGLPFTNQNFDAPRKRPIDGLECFDNDEGDDNEHIKFHISKSTLS</sequence>
<dbReference type="AlphaFoldDB" id="A0AAD4C5G3"/>
<evidence type="ECO:0000313" key="1">
    <source>
        <dbReference type="EMBL" id="KAF8449213.1"/>
    </source>
</evidence>
<accession>A0AAD4C5G3</accession>
<gene>
    <name evidence="1" type="ORF">L210DRAFT_3500714</name>
</gene>
<evidence type="ECO:0000313" key="2">
    <source>
        <dbReference type="Proteomes" id="UP001194468"/>
    </source>
</evidence>
<dbReference type="Proteomes" id="UP001194468">
    <property type="component" value="Unassembled WGS sequence"/>
</dbReference>
<name>A0AAD4C5G3_BOLED</name>